<accession>A7BCZ4</accession>
<keyword evidence="2" id="KW-1185">Reference proteome</keyword>
<gene>
    <name evidence="1" type="ORF">ACTODO_01531</name>
</gene>
<reference evidence="1" key="1">
    <citation type="submission" date="2007-04" db="EMBL/GenBank/DDBJ databases">
        <authorList>
            <person name="Fulton L."/>
            <person name="Clifton S."/>
            <person name="Fulton B."/>
            <person name="Xu J."/>
            <person name="Minx P."/>
            <person name="Pepin K.H."/>
            <person name="Johnson M."/>
            <person name="Thiruvilangam P."/>
            <person name="Bhonagiri V."/>
            <person name="Nash W.E."/>
            <person name="Mardis E.R."/>
            <person name="Wilson R.K."/>
        </authorList>
    </citation>
    <scope>NUCLEOTIDE SEQUENCE [LARGE SCALE GENOMIC DNA]</scope>
    <source>
        <strain evidence="1">ATCC 17982</strain>
    </source>
</reference>
<evidence type="ECO:0000313" key="2">
    <source>
        <dbReference type="Proteomes" id="UP000003553"/>
    </source>
</evidence>
<organism evidence="1 2">
    <name type="scientific">Schaalia dentiphila ATCC 17982</name>
    <dbReference type="NCBI Taxonomy" id="411466"/>
    <lineage>
        <taxon>Bacteria</taxon>
        <taxon>Bacillati</taxon>
        <taxon>Actinomycetota</taxon>
        <taxon>Actinomycetes</taxon>
        <taxon>Actinomycetales</taxon>
        <taxon>Actinomycetaceae</taxon>
        <taxon>Schaalia</taxon>
        <taxon>Schaalia dentiphila</taxon>
    </lineage>
</organism>
<comment type="caution">
    <text evidence="1">The sequence shown here is derived from an EMBL/GenBank/DDBJ whole genome shotgun (WGS) entry which is preliminary data.</text>
</comment>
<proteinExistence type="predicted"/>
<dbReference type="EMBL" id="AAYI02000004">
    <property type="protein sequence ID" value="EDN81068.1"/>
    <property type="molecule type" value="Genomic_DNA"/>
</dbReference>
<sequence length="42" mass="4738">MRPDTTQIGCDLLKAWFVRYSVMVAFGSSTEGCVLRKRGDKD</sequence>
<evidence type="ECO:0000313" key="1">
    <source>
        <dbReference type="EMBL" id="EDN81068.1"/>
    </source>
</evidence>
<dbReference type="HOGENOM" id="CLU_3246065_0_0_11"/>
<dbReference type="AlphaFoldDB" id="A7BCZ4"/>
<protein>
    <submittedName>
        <fullName evidence="1">Uncharacterized protein</fullName>
    </submittedName>
</protein>
<name>A7BCZ4_9ACTO</name>
<dbReference type="eggNOG" id="ENOG5031B08">
    <property type="taxonomic scope" value="Bacteria"/>
</dbReference>
<dbReference type="Proteomes" id="UP000003553">
    <property type="component" value="Unassembled WGS sequence"/>
</dbReference>
<reference evidence="1" key="2">
    <citation type="submission" date="2015-05" db="EMBL/GenBank/DDBJ databases">
        <title>Draft genome sequence of Actinomyces odontolyticus (ATCC 17982).</title>
        <authorList>
            <person name="Sudarsanam P."/>
            <person name="Ley R."/>
            <person name="Guruge J."/>
            <person name="Turnbaugh P.J."/>
            <person name="Mahowald M."/>
            <person name="Liep D."/>
            <person name="Gordon J."/>
        </authorList>
    </citation>
    <scope>NUCLEOTIDE SEQUENCE</scope>
    <source>
        <strain evidence="1">ATCC 17982</strain>
    </source>
</reference>